<dbReference type="GO" id="GO:0016020">
    <property type="term" value="C:membrane"/>
    <property type="evidence" value="ECO:0007669"/>
    <property type="project" value="UniProtKB-SubCell"/>
</dbReference>
<keyword evidence="3 7" id="KW-0812">Transmembrane</keyword>
<feature type="transmembrane region" description="Helical" evidence="7">
    <location>
        <begin position="118"/>
        <end position="138"/>
    </location>
</feature>
<feature type="transmembrane region" description="Helical" evidence="7">
    <location>
        <begin position="211"/>
        <end position="234"/>
    </location>
</feature>
<keyword evidence="10" id="KW-1185">Reference proteome</keyword>
<dbReference type="Gene3D" id="1.20.1250.20">
    <property type="entry name" value="MFS general substrate transporter like domains"/>
    <property type="match status" value="1"/>
</dbReference>
<dbReference type="Pfam" id="PF07690">
    <property type="entry name" value="MFS_1"/>
    <property type="match status" value="1"/>
</dbReference>
<evidence type="ECO:0000256" key="7">
    <source>
        <dbReference type="SAM" id="Phobius"/>
    </source>
</evidence>
<name>A0A9W4U954_9PLEO</name>
<accession>A0A9W4U954</accession>
<feature type="region of interest" description="Disordered" evidence="6">
    <location>
        <begin position="1"/>
        <end position="21"/>
    </location>
</feature>
<dbReference type="SUPFAM" id="SSF103473">
    <property type="entry name" value="MFS general substrate transporter"/>
    <property type="match status" value="1"/>
</dbReference>
<dbReference type="InterPro" id="IPR036259">
    <property type="entry name" value="MFS_trans_sf"/>
</dbReference>
<dbReference type="InterPro" id="IPR020846">
    <property type="entry name" value="MFS_dom"/>
</dbReference>
<evidence type="ECO:0000256" key="4">
    <source>
        <dbReference type="ARBA" id="ARBA00022989"/>
    </source>
</evidence>
<keyword evidence="4 7" id="KW-1133">Transmembrane helix</keyword>
<feature type="transmembrane region" description="Helical" evidence="7">
    <location>
        <begin position="179"/>
        <end position="199"/>
    </location>
</feature>
<dbReference type="PANTHER" id="PTHR43791:SF67">
    <property type="entry name" value="TRANSPORTER, PUTATIVE (AFU_ORTHOLOGUE AFUA_3G04010)-RELATED"/>
    <property type="match status" value="1"/>
</dbReference>
<comment type="subcellular location">
    <subcellularLocation>
        <location evidence="1">Membrane</location>
        <topology evidence="1">Multi-pass membrane protein</topology>
    </subcellularLocation>
</comment>
<dbReference type="InterPro" id="IPR011701">
    <property type="entry name" value="MFS"/>
</dbReference>
<feature type="transmembrane region" description="Helical" evidence="7">
    <location>
        <begin position="292"/>
        <end position="316"/>
    </location>
</feature>
<proteinExistence type="predicted"/>
<dbReference type="OrthoDB" id="9971669at2759"/>
<dbReference type="PROSITE" id="PS50850">
    <property type="entry name" value="MFS"/>
    <property type="match status" value="1"/>
</dbReference>
<evidence type="ECO:0000256" key="5">
    <source>
        <dbReference type="ARBA" id="ARBA00023136"/>
    </source>
</evidence>
<sequence length="467" mass="51421">MMTLLQKPKTSLRPKELSSPSSINHPALLSIPNNEHDLQISTKRLLWKLDTRILPLFTLLTLCSFLDRTNVGNAKLFHLEFDLHMTNSQYNKGLTAFYPLYIVGAVPSNLVLKKITPRIWIGFMAFVWGLLCMCIGFIHPFPQFVGLRAVLGLAEGGLFPGMVLYLSTMYTREQLALRIGALYTATSLSSAFGGLLARAMAEIGNRGGLSAWRWIFVIEGLFTMSVGVAVFAFLPNSIEDAKFLTKPEREAARQQLQRSKNNAGDQEAEETFTYSEVLRAIFSPQTWLSASAYFGLLTAIYSFGLFLPTILAGIGYTANAAQLWSAIPYSVAACTTMAIAVLSDHIDLRGTLMLCTLPLAITGYAVIANIGDHHARVKHYKRATAAGIQLAVANCGGILASFIYPDREGPGYWRGHTIVLGLLSASWVLVLANVLYCAKINRDKARGRYDKYAGCGDDREPGFRMVL</sequence>
<feature type="transmembrane region" description="Helical" evidence="7">
    <location>
        <begin position="348"/>
        <end position="371"/>
    </location>
</feature>
<evidence type="ECO:0000256" key="2">
    <source>
        <dbReference type="ARBA" id="ARBA00022448"/>
    </source>
</evidence>
<keyword evidence="2" id="KW-0813">Transport</keyword>
<feature type="transmembrane region" description="Helical" evidence="7">
    <location>
        <begin position="94"/>
        <end position="112"/>
    </location>
</feature>
<protein>
    <recommendedName>
        <fullName evidence="8">Major facilitator superfamily (MFS) profile domain-containing protein</fullName>
    </recommendedName>
</protein>
<keyword evidence="5 7" id="KW-0472">Membrane</keyword>
<evidence type="ECO:0000313" key="9">
    <source>
        <dbReference type="EMBL" id="CAI6331754.1"/>
    </source>
</evidence>
<dbReference type="EMBL" id="CAOQHR010000003">
    <property type="protein sequence ID" value="CAI6331754.1"/>
    <property type="molecule type" value="Genomic_DNA"/>
</dbReference>
<dbReference type="GO" id="GO:0022857">
    <property type="term" value="F:transmembrane transporter activity"/>
    <property type="evidence" value="ECO:0007669"/>
    <property type="project" value="InterPro"/>
</dbReference>
<gene>
    <name evidence="9" type="ORF">PDIGIT_LOCUS4783</name>
</gene>
<organism evidence="9 10">
    <name type="scientific">Periconia digitata</name>
    <dbReference type="NCBI Taxonomy" id="1303443"/>
    <lineage>
        <taxon>Eukaryota</taxon>
        <taxon>Fungi</taxon>
        <taxon>Dikarya</taxon>
        <taxon>Ascomycota</taxon>
        <taxon>Pezizomycotina</taxon>
        <taxon>Dothideomycetes</taxon>
        <taxon>Pleosporomycetidae</taxon>
        <taxon>Pleosporales</taxon>
        <taxon>Massarineae</taxon>
        <taxon>Periconiaceae</taxon>
        <taxon>Periconia</taxon>
    </lineage>
</organism>
<feature type="domain" description="Major facilitator superfamily (MFS) profile" evidence="8">
    <location>
        <begin position="53"/>
        <end position="467"/>
    </location>
</feature>
<dbReference type="AlphaFoldDB" id="A0A9W4U954"/>
<evidence type="ECO:0000256" key="1">
    <source>
        <dbReference type="ARBA" id="ARBA00004141"/>
    </source>
</evidence>
<dbReference type="PANTHER" id="PTHR43791">
    <property type="entry name" value="PERMEASE-RELATED"/>
    <property type="match status" value="1"/>
</dbReference>
<evidence type="ECO:0000256" key="3">
    <source>
        <dbReference type="ARBA" id="ARBA00022692"/>
    </source>
</evidence>
<feature type="transmembrane region" description="Helical" evidence="7">
    <location>
        <begin position="145"/>
        <end position="167"/>
    </location>
</feature>
<evidence type="ECO:0000259" key="8">
    <source>
        <dbReference type="PROSITE" id="PS50850"/>
    </source>
</evidence>
<feature type="transmembrane region" description="Helical" evidence="7">
    <location>
        <begin position="416"/>
        <end position="438"/>
    </location>
</feature>
<feature type="transmembrane region" description="Helical" evidence="7">
    <location>
        <begin position="383"/>
        <end position="404"/>
    </location>
</feature>
<evidence type="ECO:0000313" key="10">
    <source>
        <dbReference type="Proteomes" id="UP001152607"/>
    </source>
</evidence>
<evidence type="ECO:0000256" key="6">
    <source>
        <dbReference type="SAM" id="MobiDB-lite"/>
    </source>
</evidence>
<comment type="caution">
    <text evidence="9">The sequence shown here is derived from an EMBL/GenBank/DDBJ whole genome shotgun (WGS) entry which is preliminary data.</text>
</comment>
<reference evidence="9" key="1">
    <citation type="submission" date="2023-01" db="EMBL/GenBank/DDBJ databases">
        <authorList>
            <person name="Van Ghelder C."/>
            <person name="Rancurel C."/>
        </authorList>
    </citation>
    <scope>NUCLEOTIDE SEQUENCE</scope>
    <source>
        <strain evidence="9">CNCM I-4278</strain>
    </source>
</reference>
<dbReference type="Proteomes" id="UP001152607">
    <property type="component" value="Unassembled WGS sequence"/>
</dbReference>
<dbReference type="FunFam" id="1.20.1250.20:FF:000018">
    <property type="entry name" value="MFS transporter permease"/>
    <property type="match status" value="1"/>
</dbReference>